<name>A0ABQ8E0V4_BRANA</name>
<proteinExistence type="predicted"/>
<evidence type="ECO:0000313" key="1">
    <source>
        <dbReference type="EMBL" id="KAH0934508.1"/>
    </source>
</evidence>
<organism evidence="1 2">
    <name type="scientific">Brassica napus</name>
    <name type="common">Rape</name>
    <dbReference type="NCBI Taxonomy" id="3708"/>
    <lineage>
        <taxon>Eukaryota</taxon>
        <taxon>Viridiplantae</taxon>
        <taxon>Streptophyta</taxon>
        <taxon>Embryophyta</taxon>
        <taxon>Tracheophyta</taxon>
        <taxon>Spermatophyta</taxon>
        <taxon>Magnoliopsida</taxon>
        <taxon>eudicotyledons</taxon>
        <taxon>Gunneridae</taxon>
        <taxon>Pentapetalae</taxon>
        <taxon>rosids</taxon>
        <taxon>malvids</taxon>
        <taxon>Brassicales</taxon>
        <taxon>Brassicaceae</taxon>
        <taxon>Brassiceae</taxon>
        <taxon>Brassica</taxon>
    </lineage>
</organism>
<comment type="caution">
    <text evidence="1">The sequence shown here is derived from an EMBL/GenBank/DDBJ whole genome shotgun (WGS) entry which is preliminary data.</text>
</comment>
<keyword evidence="2" id="KW-1185">Reference proteome</keyword>
<sequence length="144" mass="15045">MVISMDLLQQDYDSGMTTAPVLIVKMMTPVVGHGLIMVAGSNSGDHGNGPDGAGTCRDADGSGFTLFLSLRLFTLLNKSMVISMDLLQQDYDSGMTTAPVLIVKMMTPVVGHGLIMVAGSNSGDHGNGPDGAGTVMRQCKLTLR</sequence>
<protein>
    <submittedName>
        <fullName evidence="1">Uncharacterized protein</fullName>
    </submittedName>
</protein>
<evidence type="ECO:0000313" key="2">
    <source>
        <dbReference type="Proteomes" id="UP000824890"/>
    </source>
</evidence>
<accession>A0ABQ8E0V4</accession>
<reference evidence="1 2" key="1">
    <citation type="submission" date="2021-05" db="EMBL/GenBank/DDBJ databases">
        <title>Genome Assembly of Synthetic Allotetraploid Brassica napus Reveals Homoeologous Exchanges between Subgenomes.</title>
        <authorList>
            <person name="Davis J.T."/>
        </authorList>
    </citation>
    <scope>NUCLEOTIDE SEQUENCE [LARGE SCALE GENOMIC DNA]</scope>
    <source>
        <strain evidence="2">cv. Da-Ae</strain>
        <tissue evidence="1">Seedling</tissue>
    </source>
</reference>
<dbReference type="EMBL" id="JAGKQM010000003">
    <property type="protein sequence ID" value="KAH0934508.1"/>
    <property type="molecule type" value="Genomic_DNA"/>
</dbReference>
<gene>
    <name evidence="1" type="ORF">HID58_011625</name>
</gene>
<dbReference type="Proteomes" id="UP000824890">
    <property type="component" value="Unassembled WGS sequence"/>
</dbReference>